<dbReference type="Pfam" id="PF00589">
    <property type="entry name" value="Phage_integrase"/>
    <property type="match status" value="1"/>
</dbReference>
<evidence type="ECO:0000259" key="5">
    <source>
        <dbReference type="PROSITE" id="PS51898"/>
    </source>
</evidence>
<dbReference type="InterPro" id="IPR053876">
    <property type="entry name" value="Phage_int_M"/>
</dbReference>
<keyword evidence="3" id="KW-0238">DNA-binding</keyword>
<dbReference type="Gene3D" id="3.30.160.390">
    <property type="entry name" value="Integrase, DNA-binding domain"/>
    <property type="match status" value="1"/>
</dbReference>
<evidence type="ECO:0000313" key="7">
    <source>
        <dbReference type="Proteomes" id="UP000247673"/>
    </source>
</evidence>
<keyword evidence="7" id="KW-1185">Reference proteome</keyword>
<name>A0A2V4DU80_9GAMM</name>
<dbReference type="RefSeq" id="WP_110447639.1">
    <property type="nucleotide sequence ID" value="NZ_CP132381.1"/>
</dbReference>
<dbReference type="Pfam" id="PF22022">
    <property type="entry name" value="Phage_int_M"/>
    <property type="match status" value="1"/>
</dbReference>
<comment type="caution">
    <text evidence="6">The sequence shown here is derived from an EMBL/GenBank/DDBJ whole genome shotgun (WGS) entry which is preliminary data.</text>
</comment>
<accession>A0A2V4DU80</accession>
<evidence type="ECO:0000256" key="3">
    <source>
        <dbReference type="ARBA" id="ARBA00023125"/>
    </source>
</evidence>
<keyword evidence="4" id="KW-0233">DNA recombination</keyword>
<dbReference type="EMBL" id="QGLO01000004">
    <property type="protein sequence ID" value="PXY91701.1"/>
    <property type="molecule type" value="Genomic_DNA"/>
</dbReference>
<dbReference type="InterPro" id="IPR010998">
    <property type="entry name" value="Integrase_recombinase_N"/>
</dbReference>
<dbReference type="Proteomes" id="UP000247673">
    <property type="component" value="Unassembled WGS sequence"/>
</dbReference>
<protein>
    <submittedName>
        <fullName evidence="6">Integrase</fullName>
    </submittedName>
</protein>
<keyword evidence="2" id="KW-0229">DNA integration</keyword>
<dbReference type="GO" id="GO:0003677">
    <property type="term" value="F:DNA binding"/>
    <property type="evidence" value="ECO:0007669"/>
    <property type="project" value="UniProtKB-KW"/>
</dbReference>
<gene>
    <name evidence="6" type="ORF">DKK78_05115</name>
</gene>
<dbReference type="InterPro" id="IPR038488">
    <property type="entry name" value="Integrase_DNA-bd_sf"/>
</dbReference>
<dbReference type="SUPFAM" id="SSF56349">
    <property type="entry name" value="DNA breaking-rejoining enzymes"/>
    <property type="match status" value="1"/>
</dbReference>
<dbReference type="GO" id="GO:0006310">
    <property type="term" value="P:DNA recombination"/>
    <property type="evidence" value="ECO:0007669"/>
    <property type="project" value="UniProtKB-KW"/>
</dbReference>
<dbReference type="InterPro" id="IPR025166">
    <property type="entry name" value="Integrase_DNA_bind_dom"/>
</dbReference>
<evidence type="ECO:0000313" key="6">
    <source>
        <dbReference type="EMBL" id="PXY91701.1"/>
    </source>
</evidence>
<comment type="similarity">
    <text evidence="1">Belongs to the 'phage' integrase family.</text>
</comment>
<dbReference type="InterPro" id="IPR011010">
    <property type="entry name" value="DNA_brk_join_enz"/>
</dbReference>
<organism evidence="6 7">
    <name type="scientific">Gilliamella apis</name>
    <dbReference type="NCBI Taxonomy" id="1970738"/>
    <lineage>
        <taxon>Bacteria</taxon>
        <taxon>Pseudomonadati</taxon>
        <taxon>Pseudomonadota</taxon>
        <taxon>Gammaproteobacteria</taxon>
        <taxon>Orbales</taxon>
        <taxon>Orbaceae</taxon>
        <taxon>Gilliamella</taxon>
    </lineage>
</organism>
<sequence>MAINKLTDLKIKNLKIKDKNYEASDGNSLSILVKRSGSKIWRFRYLRPDTKKPNQLSLGEYPFISLAEAREIRDEFKTLISNGIDPVNINELQEEQKQKEEKFKFVNIFWEWVNHQKLNFLDLGEITQGTFRRNTNIIVNHILIHENLVNKNVNELIPADFREYLQPLINQNKTDLVNRICQVIGRVFEYAKTMGFIEYNKFDKLKFVTHRSKNMPTLPPDELPLILKAINEYPATQQTKLLAYFQLLTMVRPSEAATAKWSDIDFIKKLWIIPNDNMKMRREHIVPLSPQALKILEKMKAITPPNYKYVFINRKYLNDKNKHTSKETVNTMLKRIGYKDKLVAHGFRSIASTVLNESLEFHQDLIEISLSHVDKNKVRAIYNNAKYIDKRFELMIWWSNYVEKASNISIL</sequence>
<evidence type="ECO:0000256" key="1">
    <source>
        <dbReference type="ARBA" id="ARBA00008857"/>
    </source>
</evidence>
<dbReference type="InterPro" id="IPR050808">
    <property type="entry name" value="Phage_Integrase"/>
</dbReference>
<dbReference type="PROSITE" id="PS51898">
    <property type="entry name" value="TYR_RECOMBINASE"/>
    <property type="match status" value="1"/>
</dbReference>
<dbReference type="CDD" id="cd00801">
    <property type="entry name" value="INT_P4_C"/>
    <property type="match status" value="1"/>
</dbReference>
<dbReference type="PANTHER" id="PTHR30629:SF6">
    <property type="entry name" value="PROPHAGE INTEGRASE INTA-RELATED"/>
    <property type="match status" value="1"/>
</dbReference>
<proteinExistence type="inferred from homology"/>
<dbReference type="InterPro" id="IPR002104">
    <property type="entry name" value="Integrase_catalytic"/>
</dbReference>
<reference evidence="6 7" key="1">
    <citation type="submission" date="2018-05" db="EMBL/GenBank/DDBJ databases">
        <title>Reference genomes for bee gut microbiota database.</title>
        <authorList>
            <person name="Ellegaard K.M."/>
        </authorList>
    </citation>
    <scope>NUCLEOTIDE SEQUENCE [LARGE SCALE GENOMIC DNA]</scope>
    <source>
        <strain evidence="6 7">ESL0172</strain>
    </source>
</reference>
<dbReference type="OrthoDB" id="9795573at2"/>
<dbReference type="Gene3D" id="1.10.150.130">
    <property type="match status" value="1"/>
</dbReference>
<dbReference type="Pfam" id="PF13356">
    <property type="entry name" value="Arm-DNA-bind_3"/>
    <property type="match status" value="1"/>
</dbReference>
<evidence type="ECO:0000256" key="2">
    <source>
        <dbReference type="ARBA" id="ARBA00022908"/>
    </source>
</evidence>
<dbReference type="InterPro" id="IPR013762">
    <property type="entry name" value="Integrase-like_cat_sf"/>
</dbReference>
<evidence type="ECO:0000256" key="4">
    <source>
        <dbReference type="ARBA" id="ARBA00023172"/>
    </source>
</evidence>
<dbReference type="PANTHER" id="PTHR30629">
    <property type="entry name" value="PROPHAGE INTEGRASE"/>
    <property type="match status" value="1"/>
</dbReference>
<feature type="domain" description="Tyr recombinase" evidence="5">
    <location>
        <begin position="213"/>
        <end position="395"/>
    </location>
</feature>
<dbReference type="AlphaFoldDB" id="A0A2V4DU80"/>
<dbReference type="GO" id="GO:0015074">
    <property type="term" value="P:DNA integration"/>
    <property type="evidence" value="ECO:0007669"/>
    <property type="project" value="UniProtKB-KW"/>
</dbReference>
<dbReference type="Gene3D" id="1.10.443.10">
    <property type="entry name" value="Intergrase catalytic core"/>
    <property type="match status" value="1"/>
</dbReference>